<dbReference type="EMBL" id="DAASYN010000034">
    <property type="protein sequence ID" value="HAE7560495.1"/>
    <property type="molecule type" value="Genomic_DNA"/>
</dbReference>
<evidence type="ECO:0000313" key="15">
    <source>
        <dbReference type="EMBL" id="HAF7735156.1"/>
    </source>
</evidence>
<dbReference type="EMBL" id="AAHMZR010000053">
    <property type="protein sequence ID" value="EBY0578062.1"/>
    <property type="molecule type" value="Genomic_DNA"/>
</dbReference>
<dbReference type="EMBL" id="DAAFPI010000032">
    <property type="protein sequence ID" value="HAB1022923.1"/>
    <property type="molecule type" value="Genomic_DNA"/>
</dbReference>
<dbReference type="EMBL" id="DAAUAP010000119">
    <property type="protein sequence ID" value="HAF0892989.1"/>
    <property type="molecule type" value="Genomic_DNA"/>
</dbReference>
<evidence type="ECO:0000313" key="10">
    <source>
        <dbReference type="EMBL" id="HAE7506317.1"/>
    </source>
</evidence>
<evidence type="ECO:0000313" key="13">
    <source>
        <dbReference type="EMBL" id="HAF0892989.1"/>
    </source>
</evidence>
<dbReference type="EMBL" id="DAARAH010000042">
    <property type="protein sequence ID" value="HAE1606077.1"/>
    <property type="molecule type" value="Genomic_DNA"/>
</dbReference>
<proteinExistence type="predicted"/>
<dbReference type="EMBL" id="DAAFWQ010000156">
    <property type="protein sequence ID" value="HAB1827486.1"/>
    <property type="molecule type" value="Genomic_DNA"/>
</dbReference>
<evidence type="ECO:0000313" key="6">
    <source>
        <dbReference type="EMBL" id="HAD8177396.1"/>
    </source>
</evidence>
<comment type="caution">
    <text evidence="8">The sequence shown here is derived from an EMBL/GenBank/DDBJ whole genome shotgun (WGS) entry which is preliminary data.</text>
</comment>
<name>A0A5W0YIX9_SALET</name>
<protein>
    <submittedName>
        <fullName evidence="8">Uncharacterized protein</fullName>
    </submittedName>
</protein>
<reference evidence="8" key="4">
    <citation type="submission" date="2019-10" db="EMBL/GenBank/DDBJ databases">
        <authorList>
            <consortium name="NCBI Pathogen Detection Project"/>
        </authorList>
    </citation>
    <scope>NUCLEOTIDE SEQUENCE</scope>
    <source>
        <strain evidence="10">10-7243</strain>
        <strain evidence="11">11-5588</strain>
        <strain evidence="12">12-3191</strain>
        <strain evidence="13">12-8479</strain>
        <strain evidence="15">13-2460</strain>
        <strain evidence="6">CE06.035</strain>
        <strain evidence="14">Salm201708953</strain>
        <strain evidence="8">Salmonella enterica</strain>
    </source>
</reference>
<evidence type="ECO:0000313" key="2">
    <source>
        <dbReference type="EMBL" id="EDC9469713.1"/>
    </source>
</evidence>
<sequence length="79" mass="9076">MKKNELKVLLEKGKISKSIYSLDGGLPNEKLCIDFENNKWIVYYSERGIKTGIIEFLNESDACDYLYNQINAIVTGKVR</sequence>
<dbReference type="EMBL" id="DAARAJ010000037">
    <property type="protein sequence ID" value="HAE1642397.1"/>
    <property type="molecule type" value="Genomic_DNA"/>
</dbReference>
<dbReference type="EMBL" id="DAAPXI010000024">
    <property type="protein sequence ID" value="HAD8177396.1"/>
    <property type="molecule type" value="Genomic_DNA"/>
</dbReference>
<evidence type="ECO:0000313" key="12">
    <source>
        <dbReference type="EMBL" id="HAF0562767.1"/>
    </source>
</evidence>
<reference evidence="1" key="3">
    <citation type="submission" date="2018-07" db="EMBL/GenBank/DDBJ databases">
        <authorList>
            <person name="Ashton P.M."/>
            <person name="Dallman T."/>
            <person name="Nair S."/>
            <person name="De Pinna E."/>
            <person name="Peters T."/>
            <person name="Grant K."/>
        </authorList>
    </citation>
    <scope>NUCLEOTIDE SEQUENCE</scope>
    <source>
        <strain evidence="1">152447</strain>
    </source>
</reference>
<dbReference type="EMBL" id="DAATXT010000075">
    <property type="protein sequence ID" value="HAF0562767.1"/>
    <property type="molecule type" value="Genomic_DNA"/>
</dbReference>
<dbReference type="EMBL" id="AALSOQ010000048">
    <property type="protein sequence ID" value="EDC9469713.1"/>
    <property type="molecule type" value="Genomic_DNA"/>
</dbReference>
<organism evidence="8">
    <name type="scientific">Salmonella enterica subsp. enterica serovar Agona</name>
    <dbReference type="NCBI Taxonomy" id="58095"/>
    <lineage>
        <taxon>Bacteria</taxon>
        <taxon>Pseudomonadati</taxon>
        <taxon>Pseudomonadota</taxon>
        <taxon>Gammaproteobacteria</taxon>
        <taxon>Enterobacterales</taxon>
        <taxon>Enterobacteriaceae</taxon>
        <taxon>Salmonella</taxon>
    </lineage>
</organism>
<evidence type="ECO:0000313" key="8">
    <source>
        <dbReference type="EMBL" id="HAE1606077.1"/>
    </source>
</evidence>
<evidence type="ECO:0000313" key="14">
    <source>
        <dbReference type="EMBL" id="HAF7241921.1"/>
    </source>
</evidence>
<dbReference type="EMBL" id="DAAWBV010000065">
    <property type="protein sequence ID" value="HAF7241921.1"/>
    <property type="molecule type" value="Genomic_DNA"/>
</dbReference>
<evidence type="ECO:0000313" key="4">
    <source>
        <dbReference type="EMBL" id="HAB1827486.1"/>
    </source>
</evidence>
<dbReference type="EMBL" id="DAAGSJ010000062">
    <property type="protein sequence ID" value="HAB4368669.1"/>
    <property type="molecule type" value="Genomic_DNA"/>
</dbReference>
<evidence type="ECO:0000313" key="7">
    <source>
        <dbReference type="EMBL" id="HAE1324570.1"/>
    </source>
</evidence>
<evidence type="ECO:0000313" key="1">
    <source>
        <dbReference type="EMBL" id="EBY0578062.1"/>
    </source>
</evidence>
<dbReference type="EMBL" id="DAAWFY010000029">
    <property type="protein sequence ID" value="HAF7735156.1"/>
    <property type="molecule type" value="Genomic_DNA"/>
</dbReference>
<evidence type="ECO:0000313" key="9">
    <source>
        <dbReference type="EMBL" id="HAE1642397.1"/>
    </source>
</evidence>
<accession>A0A5W0YIX9</accession>
<dbReference type="EMBL" id="DAASXW010000031">
    <property type="protein sequence ID" value="HAE7506317.1"/>
    <property type="molecule type" value="Genomic_DNA"/>
</dbReference>
<evidence type="ECO:0000313" key="5">
    <source>
        <dbReference type="EMBL" id="HAB4368669.1"/>
    </source>
</evidence>
<dbReference type="EMBL" id="DAAQXW010000046">
    <property type="protein sequence ID" value="HAE1324570.1"/>
    <property type="molecule type" value="Genomic_DNA"/>
</dbReference>
<reference evidence="8" key="1">
    <citation type="journal article" date="2018" name="Genome Biol.">
        <title>SKESA: strategic k-mer extension for scrupulous assemblies.</title>
        <authorList>
            <person name="Souvorov A."/>
            <person name="Agarwala R."/>
            <person name="Lipman D.J."/>
        </authorList>
    </citation>
    <scope>NUCLEOTIDE SEQUENCE</scope>
    <source>
        <strain evidence="10">10-7243</strain>
        <strain evidence="11">11-5588</strain>
        <strain evidence="12">12-3191</strain>
        <strain evidence="13">12-8479</strain>
        <strain evidence="15">13-2460</strain>
        <strain evidence="6">CE06.035</strain>
        <strain evidence="14">Salm201708953</strain>
        <strain evidence="8">Salmonella enterica</strain>
    </source>
</reference>
<evidence type="ECO:0000313" key="3">
    <source>
        <dbReference type="EMBL" id="HAB1022923.1"/>
    </source>
</evidence>
<dbReference type="AlphaFoldDB" id="A0A5W0YIX9"/>
<gene>
    <name evidence="2" type="ORF">BH418_23935</name>
    <name evidence="1" type="ORF">DUR08_24520</name>
    <name evidence="6" type="ORF">G1157_24100</name>
    <name evidence="8" type="ORF">G2960_20490</name>
    <name evidence="7" type="ORF">G2966_23225</name>
    <name evidence="9" type="ORF">G2970_22805</name>
    <name evidence="10" type="ORF">G4P07_004729</name>
    <name evidence="11" type="ORF">G4P20_004758</name>
    <name evidence="15" type="ORF">G9336_004708</name>
    <name evidence="12" type="ORF">G9C70_004559</name>
    <name evidence="13" type="ORF">G9G25_004993</name>
    <name evidence="14" type="ORF">G9X09_004547</name>
    <name evidence="4" type="ORF">GB388_23265</name>
    <name evidence="5" type="ORF">GB430_22125</name>
    <name evidence="3" type="ORF">GBX75_21345</name>
</gene>
<reference evidence="2" key="2">
    <citation type="submission" date="2018-07" db="EMBL/GenBank/DDBJ databases">
        <authorList>
            <consortium name="GenomeTrakr network: Whole genome sequencing for foodborne pathogen traceback"/>
        </authorList>
    </citation>
    <scope>NUCLEOTIDE SEQUENCE</scope>
    <source>
        <strain evidence="2">ADRDL-16-8871</strain>
    </source>
</reference>
<evidence type="ECO:0000313" key="11">
    <source>
        <dbReference type="EMBL" id="HAE7560495.1"/>
    </source>
</evidence>